<reference evidence="3" key="2">
    <citation type="submission" date="2019-11" db="UniProtKB">
        <authorList>
            <consortium name="WormBaseParasite"/>
        </authorList>
    </citation>
    <scope>IDENTIFICATION</scope>
    <source>
        <strain evidence="3">Puerto Rican</strain>
    </source>
</reference>
<feature type="signal peptide" evidence="1">
    <location>
        <begin position="1"/>
        <end position="24"/>
    </location>
</feature>
<protein>
    <submittedName>
        <fullName evidence="3">DUF4368 domain-containing protein</fullName>
    </submittedName>
</protein>
<evidence type="ECO:0000313" key="3">
    <source>
        <dbReference type="WBParaSite" id="Smp_317120.2"/>
    </source>
</evidence>
<dbReference type="AlphaFoldDB" id="A0A5K4F6K8"/>
<accession>A0A5K4F6K8</accession>
<feature type="chain" id="PRO_5024424731" evidence="1">
    <location>
        <begin position="25"/>
        <end position="203"/>
    </location>
</feature>
<organism evidence="2 3">
    <name type="scientific">Schistosoma mansoni</name>
    <name type="common">Blood fluke</name>
    <dbReference type="NCBI Taxonomy" id="6183"/>
    <lineage>
        <taxon>Eukaryota</taxon>
        <taxon>Metazoa</taxon>
        <taxon>Spiralia</taxon>
        <taxon>Lophotrochozoa</taxon>
        <taxon>Platyhelminthes</taxon>
        <taxon>Trematoda</taxon>
        <taxon>Digenea</taxon>
        <taxon>Strigeidida</taxon>
        <taxon>Schistosomatoidea</taxon>
        <taxon>Schistosomatidae</taxon>
        <taxon>Schistosoma</taxon>
    </lineage>
</organism>
<reference evidence="2" key="1">
    <citation type="journal article" date="2012" name="PLoS Negl. Trop. Dis.">
        <title>A systematically improved high quality genome and transcriptome of the human blood fluke Schistosoma mansoni.</title>
        <authorList>
            <person name="Protasio A.V."/>
            <person name="Tsai I.J."/>
            <person name="Babbage A."/>
            <person name="Nichol S."/>
            <person name="Hunt M."/>
            <person name="Aslett M.A."/>
            <person name="De Silva N."/>
            <person name="Velarde G.S."/>
            <person name="Anderson T.J."/>
            <person name="Clark R.C."/>
            <person name="Davidson C."/>
            <person name="Dillon G.P."/>
            <person name="Holroyd N.E."/>
            <person name="LoVerde P.T."/>
            <person name="Lloyd C."/>
            <person name="McQuillan J."/>
            <person name="Oliveira G."/>
            <person name="Otto T.D."/>
            <person name="Parker-Manuel S.J."/>
            <person name="Quail M.A."/>
            <person name="Wilson R.A."/>
            <person name="Zerlotini A."/>
            <person name="Dunne D.W."/>
            <person name="Berriman M."/>
        </authorList>
    </citation>
    <scope>NUCLEOTIDE SEQUENCE [LARGE SCALE GENOMIC DNA]</scope>
    <source>
        <strain evidence="2">Puerto Rican</strain>
    </source>
</reference>
<dbReference type="Proteomes" id="UP000008854">
    <property type="component" value="Unassembled WGS sequence"/>
</dbReference>
<proteinExistence type="predicted"/>
<keyword evidence="2" id="KW-1185">Reference proteome</keyword>
<evidence type="ECO:0000256" key="1">
    <source>
        <dbReference type="SAM" id="SignalP"/>
    </source>
</evidence>
<keyword evidence="1" id="KW-0732">Signal</keyword>
<sequence>MKHLLLFHLNVLLLLLRASVQVDGAEQQAYSLNDIKGRLKILRDYLKKDQLDIYEYEAEITKQIDVIAQELSSNETVTEYVKCLHSLVKQFTVRGLRQEFDDVTSDINSYVYQFPNHTTYKLINGINVQKSSTLQECVNIHISIFDLLSGPRCVLPASKNDEDTSRLITLVFRKYDIVKKYNKHLVTHRFLVNIANEVNRRNT</sequence>
<name>A0A5K4F6K8_SCHMA</name>
<evidence type="ECO:0000313" key="2">
    <source>
        <dbReference type="Proteomes" id="UP000008854"/>
    </source>
</evidence>
<dbReference type="WBParaSite" id="Smp_317120.2">
    <property type="protein sequence ID" value="Smp_317120.2"/>
    <property type="gene ID" value="Smp_317120"/>
</dbReference>
<dbReference type="InParanoid" id="A0A5K4F6K8"/>